<dbReference type="InterPro" id="IPR036939">
    <property type="entry name" value="Cu2_ascorb_mOase_N_sf"/>
</dbReference>
<dbReference type="ExpressionAtlas" id="F7B1C4">
    <property type="expression patterns" value="baseline"/>
</dbReference>
<keyword evidence="4" id="KW-0732">Signal</keyword>
<dbReference type="CDD" id="cd09631">
    <property type="entry name" value="DOMON_DOH"/>
    <property type="match status" value="1"/>
</dbReference>
<proteinExistence type="inferred from homology"/>
<dbReference type="InterPro" id="IPR008977">
    <property type="entry name" value="PHM/PNGase_F_dom_sf"/>
</dbReference>
<dbReference type="STRING" id="8364.ENSXETP00000001900"/>
<dbReference type="InterPro" id="IPR014784">
    <property type="entry name" value="Cu2_ascorb_mOase-like_C"/>
</dbReference>
<reference evidence="11" key="2">
    <citation type="submission" date="2011-06" db="UniProtKB">
        <authorList>
            <consortium name="Ensembl"/>
        </authorList>
    </citation>
    <scope>IDENTIFICATION</scope>
</reference>
<evidence type="ECO:0000256" key="3">
    <source>
        <dbReference type="ARBA" id="ARBA00022723"/>
    </source>
</evidence>
<dbReference type="Ensembl" id="ENSXETT00000001900">
    <property type="protein sequence ID" value="ENSXETP00000001900"/>
    <property type="gene ID" value="ENSXETG00000000855"/>
</dbReference>
<dbReference type="InParanoid" id="F7B1C4"/>
<dbReference type="GO" id="GO:0005507">
    <property type="term" value="F:copper ion binding"/>
    <property type="evidence" value="ECO:0007669"/>
    <property type="project" value="InterPro"/>
</dbReference>
<dbReference type="FunFam" id="2.60.120.310:FF:000006">
    <property type="entry name" value="Monooxygenase, DBH-like 2, pseudogene"/>
    <property type="match status" value="1"/>
</dbReference>
<dbReference type="InterPro" id="IPR028460">
    <property type="entry name" value="Tbh/DBH"/>
</dbReference>
<dbReference type="PANTHER" id="PTHR10157:SF31">
    <property type="entry name" value="DBH-LIKE MONOOXYGENASE PROTEIN 2-RELATED"/>
    <property type="match status" value="1"/>
</dbReference>
<dbReference type="HOGENOM" id="CLU_017939_1_0_1"/>
<dbReference type="Pfam" id="PF01082">
    <property type="entry name" value="Cu2_monooxygen"/>
    <property type="match status" value="1"/>
</dbReference>
<sequence>MLSEGFGPICHHQLCRIPWPQCCELPPVGRTMWRLGLLLFGSISMGGCWGVHLQFSRVMKVRGRKDSALLRWGVDRHREQIALEVQVPRASWVALALNLERNLTGSDVVIGGWNGDTEIFYDAHIDSQWPPVRDNSQDYELLELRRNETHSTLRVWRKWFTCDPQDYDFEDCTTYVTAYFGESPDLRDGAENAFSKSIYFMEIKSEVQLPSELLYYDIKRDDFLIPEEDTTYACSFIPLPQVATKHHIVKYEVNIDPQSDGIVHHILIYACDANAEIVPEVGDCYGSDIRYSQCLNVMFGWAVGGEDFFYPEIAGVSIGTKYDPQYVRLEIHYSNFDGISGIRDNSGIRVSYTPELRQLDAGILMAGVLTFPIQFIPPGAEAFRSYGLCDTGMIPQSLDEPTGDLTAYAFLLHAHLTAHGIRLLHYRNGTHIGSLGEDKSYDFGFQQIRYFPKPIDIKMGDQIVVECTGSTMDRDSVTYGGPSSLNEMCLGFLFYYPNIPIATCWSFYDLNHVTDALGLEPEESVMDAIFSMDTVDWDDETRAKAQRAIMESNHTVVIQNRRGNRVNETSLLPPIAPPTQHTCANPAAP</sequence>
<evidence type="ECO:0000259" key="10">
    <source>
        <dbReference type="PROSITE" id="PS50836"/>
    </source>
</evidence>
<keyword evidence="5" id="KW-0560">Oxidoreductase</keyword>
<dbReference type="Pfam" id="PF03351">
    <property type="entry name" value="DOMON"/>
    <property type="match status" value="1"/>
</dbReference>
<dbReference type="FunCoup" id="F7B1C4">
    <property type="interactions" value="4"/>
</dbReference>
<dbReference type="InterPro" id="IPR005018">
    <property type="entry name" value="DOMON_domain"/>
</dbReference>
<reference evidence="11" key="1">
    <citation type="journal article" date="2010" name="Science">
        <title>The genome of the Western clawed frog Xenopus tropicalis.</title>
        <authorList>
            <person name="Hellsten U."/>
            <person name="Harland R.M."/>
            <person name="Gilchrist M.J."/>
            <person name="Hendrix D."/>
            <person name="Jurka J."/>
            <person name="Kapitonov V."/>
            <person name="Ovcharenko I."/>
            <person name="Putnam N.H."/>
            <person name="Shu S."/>
            <person name="Taher L."/>
            <person name="Blitz I.L."/>
            <person name="Blumberg B."/>
            <person name="Dichmann D.S."/>
            <person name="Dubchak I."/>
            <person name="Amaya E."/>
            <person name="Detter J.C."/>
            <person name="Fletcher R."/>
            <person name="Gerhard D.S."/>
            <person name="Goodstein D."/>
            <person name="Graves T."/>
            <person name="Grigoriev I.V."/>
            <person name="Grimwood J."/>
            <person name="Kawashima T."/>
            <person name="Lindquist E."/>
            <person name="Lucas S.M."/>
            <person name="Mead P.E."/>
            <person name="Mitros T."/>
            <person name="Ogino H."/>
            <person name="Ohta Y."/>
            <person name="Poliakov A.V."/>
            <person name="Pollet N."/>
            <person name="Robert J."/>
            <person name="Salamov A."/>
            <person name="Sater A.K."/>
            <person name="Schmutz J."/>
            <person name="Terry A."/>
            <person name="Vize P.D."/>
            <person name="Warren W.C."/>
            <person name="Wells D."/>
            <person name="Wills A."/>
            <person name="Wilson R.K."/>
            <person name="Zimmerman L.B."/>
            <person name="Zorn A.M."/>
            <person name="Grainger R."/>
            <person name="Grammer T."/>
            <person name="Khokha M.K."/>
            <person name="Richardson P.M."/>
            <person name="Rokhsar D.S."/>
        </authorList>
    </citation>
    <scope>NUCLEOTIDE SEQUENCE [LARGE SCALE GENOMIC DNA]</scope>
    <source>
        <strain evidence="11">Nigerian</strain>
    </source>
</reference>
<evidence type="ECO:0000256" key="4">
    <source>
        <dbReference type="ARBA" id="ARBA00022729"/>
    </source>
</evidence>
<evidence type="ECO:0000256" key="5">
    <source>
        <dbReference type="ARBA" id="ARBA00023002"/>
    </source>
</evidence>
<keyword evidence="6" id="KW-0186">Copper</keyword>
<dbReference type="InterPro" id="IPR000945">
    <property type="entry name" value="DBH-like"/>
</dbReference>
<dbReference type="SUPFAM" id="SSF49742">
    <property type="entry name" value="PHM/PNGase F"/>
    <property type="match status" value="2"/>
</dbReference>
<evidence type="ECO:0000313" key="11">
    <source>
        <dbReference type="Ensembl" id="ENSXETP00000001900"/>
    </source>
</evidence>
<evidence type="ECO:0000256" key="8">
    <source>
        <dbReference type="ARBA" id="ARBA00023157"/>
    </source>
</evidence>
<dbReference type="Gene3D" id="2.60.120.230">
    <property type="match status" value="1"/>
</dbReference>
<dbReference type="InterPro" id="IPR000323">
    <property type="entry name" value="Cu2_ascorb_mOase_N"/>
</dbReference>
<accession>F7B1C4</accession>
<feature type="domain" description="DOMON" evidence="10">
    <location>
        <begin position="66"/>
        <end position="181"/>
    </location>
</feature>
<dbReference type="eggNOG" id="KOG3568">
    <property type="taxonomic scope" value="Eukaryota"/>
</dbReference>
<protein>
    <submittedName>
        <fullName evidence="11">Monooxygenase, DBH-like 2, pseudogene</fullName>
    </submittedName>
</protein>
<keyword evidence="3" id="KW-0479">Metal-binding</keyword>
<evidence type="ECO:0000256" key="6">
    <source>
        <dbReference type="ARBA" id="ARBA00023008"/>
    </source>
</evidence>
<name>F7B1C4_XENTR</name>
<evidence type="ECO:0000256" key="2">
    <source>
        <dbReference type="ARBA" id="ARBA00010676"/>
    </source>
</evidence>
<comment type="similarity">
    <text evidence="2">Belongs to the copper type II ascorbate-dependent monooxygenase family.</text>
</comment>
<dbReference type="Pfam" id="PF03712">
    <property type="entry name" value="Cu2_monoox_C"/>
    <property type="match status" value="1"/>
</dbReference>
<evidence type="ECO:0000256" key="7">
    <source>
        <dbReference type="ARBA" id="ARBA00023033"/>
    </source>
</evidence>
<dbReference type="GO" id="GO:0004500">
    <property type="term" value="F:dopamine beta-monooxygenase activity"/>
    <property type="evidence" value="ECO:0007669"/>
    <property type="project" value="InterPro"/>
</dbReference>
<dbReference type="AlphaFoldDB" id="F7B1C4"/>
<organism evidence="11">
    <name type="scientific">Xenopus tropicalis</name>
    <name type="common">Western clawed frog</name>
    <name type="synonym">Silurana tropicalis</name>
    <dbReference type="NCBI Taxonomy" id="8364"/>
    <lineage>
        <taxon>Eukaryota</taxon>
        <taxon>Metazoa</taxon>
        <taxon>Chordata</taxon>
        <taxon>Craniata</taxon>
        <taxon>Vertebrata</taxon>
        <taxon>Euteleostomi</taxon>
        <taxon>Amphibia</taxon>
        <taxon>Batrachia</taxon>
        <taxon>Anura</taxon>
        <taxon>Pipoidea</taxon>
        <taxon>Pipidae</taxon>
        <taxon>Xenopodinae</taxon>
        <taxon>Xenopus</taxon>
        <taxon>Silurana</taxon>
    </lineage>
</organism>
<dbReference type="InterPro" id="IPR024548">
    <property type="entry name" value="Cu2_monoox_C"/>
</dbReference>
<evidence type="ECO:0000256" key="1">
    <source>
        <dbReference type="ARBA" id="ARBA00001973"/>
    </source>
</evidence>
<dbReference type="Xenbase" id="XB-GENE-6258850">
    <property type="gene designation" value="moxd2p"/>
</dbReference>
<dbReference type="PRINTS" id="PR00767">
    <property type="entry name" value="DBMONOXGNASE"/>
</dbReference>
<dbReference type="PANTHER" id="PTHR10157">
    <property type="entry name" value="DOPAMINE BETA HYDROXYLASE RELATED"/>
    <property type="match status" value="1"/>
</dbReference>
<gene>
    <name evidence="11" type="primary">moxd2p</name>
</gene>
<comment type="cofactor">
    <cofactor evidence="1">
        <name>Cu(2+)</name>
        <dbReference type="ChEBI" id="CHEBI:29036"/>
    </cofactor>
</comment>
<keyword evidence="8" id="KW-1015">Disulfide bond</keyword>
<dbReference type="FunFam" id="2.60.120.230:FF:000001">
    <property type="entry name" value="Monooxygenase, DBH-like 1"/>
    <property type="match status" value="1"/>
</dbReference>
<dbReference type="InterPro" id="IPR045266">
    <property type="entry name" value="DOH_DOMON"/>
</dbReference>
<dbReference type="Gene3D" id="2.60.120.310">
    <property type="entry name" value="Copper type II, ascorbate-dependent monooxygenase, N-terminal domain"/>
    <property type="match status" value="1"/>
</dbReference>
<keyword evidence="9" id="KW-0325">Glycoprotein</keyword>
<dbReference type="GeneTree" id="ENSGT00530000063085"/>
<evidence type="ECO:0000256" key="9">
    <source>
        <dbReference type="ARBA" id="ARBA00023180"/>
    </source>
</evidence>
<keyword evidence="7" id="KW-0503">Monooxygenase</keyword>
<dbReference type="PROSITE" id="PS50836">
    <property type="entry name" value="DOMON"/>
    <property type="match status" value="1"/>
</dbReference>